<evidence type="ECO:0000256" key="2">
    <source>
        <dbReference type="SAM" id="MobiDB-lite"/>
    </source>
</evidence>
<proteinExistence type="predicted"/>
<protein>
    <submittedName>
        <fullName evidence="3">VCBS repeat-containing protein</fullName>
    </submittedName>
</protein>
<dbReference type="KEGG" id="sgj:IAG43_16690"/>
<name>A0A7H0HV18_9ACTN</name>
<reference evidence="3 4" key="1">
    <citation type="submission" date="2020-08" db="EMBL/GenBank/DDBJ databases">
        <title>A novel species.</title>
        <authorList>
            <person name="Gao J."/>
        </authorList>
    </citation>
    <scope>NUCLEOTIDE SEQUENCE [LARGE SCALE GENOMIC DNA]</scope>
    <source>
        <strain evidence="3 4">CRPJ-33</strain>
    </source>
</reference>
<dbReference type="Gene3D" id="2.115.10.10">
    <property type="entry name" value="Tachylectin 2"/>
    <property type="match status" value="2"/>
</dbReference>
<accession>A0A7H0HV18</accession>
<keyword evidence="1" id="KW-0732">Signal</keyword>
<dbReference type="PANTHER" id="PTHR44103:SF1">
    <property type="entry name" value="PROPROTEIN CONVERTASE P"/>
    <property type="match status" value="1"/>
</dbReference>
<dbReference type="InterPro" id="IPR028994">
    <property type="entry name" value="Integrin_alpha_N"/>
</dbReference>
<evidence type="ECO:0000313" key="3">
    <source>
        <dbReference type="EMBL" id="QNP64384.1"/>
    </source>
</evidence>
<dbReference type="InterPro" id="IPR013517">
    <property type="entry name" value="FG-GAP"/>
</dbReference>
<evidence type="ECO:0000313" key="4">
    <source>
        <dbReference type="Proteomes" id="UP000516230"/>
    </source>
</evidence>
<dbReference type="AlphaFoldDB" id="A0A7H0HV18"/>
<dbReference type="Proteomes" id="UP000516230">
    <property type="component" value="Chromosome"/>
</dbReference>
<dbReference type="SUPFAM" id="SSF89372">
    <property type="entry name" value="Fucose-specific lectin"/>
    <property type="match status" value="1"/>
</dbReference>
<dbReference type="SUPFAM" id="SSF69318">
    <property type="entry name" value="Integrin alpha N-terminal domain"/>
    <property type="match status" value="1"/>
</dbReference>
<evidence type="ECO:0000256" key="1">
    <source>
        <dbReference type="ARBA" id="ARBA00022729"/>
    </source>
</evidence>
<gene>
    <name evidence="3" type="ORF">IAG43_16690</name>
</gene>
<dbReference type="EMBL" id="CP060825">
    <property type="protein sequence ID" value="QNP64384.1"/>
    <property type="molecule type" value="Genomic_DNA"/>
</dbReference>
<organism evidence="3 4">
    <name type="scientific">Streptomyces genisteinicus</name>
    <dbReference type="NCBI Taxonomy" id="2768068"/>
    <lineage>
        <taxon>Bacteria</taxon>
        <taxon>Bacillati</taxon>
        <taxon>Actinomycetota</taxon>
        <taxon>Actinomycetes</taxon>
        <taxon>Kitasatosporales</taxon>
        <taxon>Streptomycetaceae</taxon>
        <taxon>Streptomyces</taxon>
    </lineage>
</organism>
<keyword evidence="4" id="KW-1185">Reference proteome</keyword>
<feature type="compositionally biased region" description="Low complexity" evidence="2">
    <location>
        <begin position="77"/>
        <end position="90"/>
    </location>
</feature>
<dbReference type="PANTHER" id="PTHR44103">
    <property type="entry name" value="PROPROTEIN CONVERTASE P"/>
    <property type="match status" value="1"/>
</dbReference>
<feature type="region of interest" description="Disordered" evidence="2">
    <location>
        <begin position="77"/>
        <end position="99"/>
    </location>
</feature>
<sequence>MTSMESGRAPAGPRKNSRARVRVAACTALALAAGTLLSAPAAGAERSPAPHRDLLRPASDARLPGIAPLRAEARPAAPAARAAAAPAAPRSDVDGDGLSDMIVQDANGVVQVSTGTTAHPLVHDDGQGSPYQVYKDVFTAAGLRTDGPVHFTLSASGRLSAYANDLHQPARFWSGGGWQIYNKVLSPGDLTGDGAGDVLARTFAGELYLYPGTPGGDEPLGGRVLVGGGWNQFDQLAATNDVDGDGVGDLYARNTAGELYFYKGTGEAARPFAGKVLVGSGWNMFNTLFGVDDLDADGRADLLARTVSGTLYRYSATGTGGFGPRVQIDTGWNAVNQFANAGNVSNWGKEDLAALDTRGTLWWYLDRNNGTFTAREQVSDTGGWQGATIAVSSSLDDDSYPEILQLRDGSLYNYGVDGSAYRIGGGWGVYGVVAGPGDLSGDGKGDLVARDGSGTLYLYRGNGLGTGFAAKQRIGTGWGQFNALLGAGDLSGDGRADLLARGADGRLWLYEGTGSAAAPFRAKKLIGSGWGSFTALAVPGDMTGDGRADLVVRGGDGTLHRYDSDGRGNFKPRVSLGGGWNTYAGLH</sequence>
<dbReference type="Pfam" id="PF13517">
    <property type="entry name" value="FG-GAP_3"/>
    <property type="match status" value="1"/>
</dbReference>